<comment type="subcellular location">
    <subcellularLocation>
        <location evidence="1">Membrane</location>
    </subcellularLocation>
</comment>
<accession>A0A545TF14</accession>
<comment type="caution">
    <text evidence="6">The sequence shown here is derived from an EMBL/GenBank/DDBJ whole genome shotgun (WGS) entry which is preliminary data.</text>
</comment>
<keyword evidence="7" id="KW-1185">Reference proteome</keyword>
<reference evidence="6 7" key="1">
    <citation type="submission" date="2019-06" db="EMBL/GenBank/DDBJ databases">
        <title>Whole genome sequence for Rhodospirillaceae sp. R148.</title>
        <authorList>
            <person name="Wang G."/>
        </authorList>
    </citation>
    <scope>NUCLEOTIDE SEQUENCE [LARGE SCALE GENOMIC DNA]</scope>
    <source>
        <strain evidence="6 7">R148</strain>
    </source>
</reference>
<dbReference type="Proteomes" id="UP000315252">
    <property type="component" value="Unassembled WGS sequence"/>
</dbReference>
<dbReference type="SUPFAM" id="SSF161084">
    <property type="entry name" value="MAPEG domain-like"/>
    <property type="match status" value="1"/>
</dbReference>
<dbReference type="PANTHER" id="PTHR35371">
    <property type="entry name" value="INNER MEMBRANE PROTEIN"/>
    <property type="match status" value="1"/>
</dbReference>
<dbReference type="Pfam" id="PF01124">
    <property type="entry name" value="MAPEG"/>
    <property type="match status" value="1"/>
</dbReference>
<evidence type="ECO:0000256" key="2">
    <source>
        <dbReference type="ARBA" id="ARBA00022692"/>
    </source>
</evidence>
<name>A0A545TF14_9PROT</name>
<gene>
    <name evidence="6" type="ORF">FKG95_23220</name>
</gene>
<dbReference type="GO" id="GO:0016020">
    <property type="term" value="C:membrane"/>
    <property type="evidence" value="ECO:0007669"/>
    <property type="project" value="UniProtKB-SubCell"/>
</dbReference>
<dbReference type="EMBL" id="VHSH01000009">
    <property type="protein sequence ID" value="TQV75824.1"/>
    <property type="molecule type" value="Genomic_DNA"/>
</dbReference>
<organism evidence="6 7">
    <name type="scientific">Denitrobaculum tricleocarpae</name>
    <dbReference type="NCBI Taxonomy" id="2591009"/>
    <lineage>
        <taxon>Bacteria</taxon>
        <taxon>Pseudomonadati</taxon>
        <taxon>Pseudomonadota</taxon>
        <taxon>Alphaproteobacteria</taxon>
        <taxon>Rhodospirillales</taxon>
        <taxon>Rhodospirillaceae</taxon>
        <taxon>Denitrobaculum</taxon>
    </lineage>
</organism>
<feature type="transmembrane region" description="Helical" evidence="5">
    <location>
        <begin position="64"/>
        <end position="93"/>
    </location>
</feature>
<evidence type="ECO:0000256" key="5">
    <source>
        <dbReference type="SAM" id="Phobius"/>
    </source>
</evidence>
<dbReference type="InterPro" id="IPR023352">
    <property type="entry name" value="MAPEG-like_dom_sf"/>
</dbReference>
<dbReference type="AlphaFoldDB" id="A0A545TF14"/>
<dbReference type="PANTHER" id="PTHR35371:SF1">
    <property type="entry name" value="BLR7753 PROTEIN"/>
    <property type="match status" value="1"/>
</dbReference>
<feature type="transmembrane region" description="Helical" evidence="5">
    <location>
        <begin position="6"/>
        <end position="24"/>
    </location>
</feature>
<evidence type="ECO:0000256" key="3">
    <source>
        <dbReference type="ARBA" id="ARBA00022989"/>
    </source>
</evidence>
<keyword evidence="4 5" id="KW-0472">Membrane</keyword>
<evidence type="ECO:0000313" key="6">
    <source>
        <dbReference type="EMBL" id="TQV75824.1"/>
    </source>
</evidence>
<dbReference type="InterPro" id="IPR001129">
    <property type="entry name" value="Membr-assoc_MAPEG"/>
</dbReference>
<sequence length="132" mass="14331">MPQEIFWLAATALMTALFWAPYTMNRMAVRGLMRTLGNPAVDDAPHADWAERSIKAHKNGVENFTIFAPLALAVVALGIGDALTGTACMVYFFARLAHFVVYTAGIPGLRTIAFTVGFIVQALLALRVMGLM</sequence>
<protein>
    <submittedName>
        <fullName evidence="6">MAPEG family protein</fullName>
    </submittedName>
</protein>
<evidence type="ECO:0000256" key="1">
    <source>
        <dbReference type="ARBA" id="ARBA00004370"/>
    </source>
</evidence>
<dbReference type="Gene3D" id="1.20.120.550">
    <property type="entry name" value="Membrane associated eicosanoid/glutathione metabolism-like domain"/>
    <property type="match status" value="1"/>
</dbReference>
<dbReference type="RefSeq" id="WP_142898811.1">
    <property type="nucleotide sequence ID" value="NZ_ML660060.1"/>
</dbReference>
<proteinExistence type="predicted"/>
<evidence type="ECO:0000313" key="7">
    <source>
        <dbReference type="Proteomes" id="UP000315252"/>
    </source>
</evidence>
<keyword evidence="2 5" id="KW-0812">Transmembrane</keyword>
<keyword evidence="3 5" id="KW-1133">Transmembrane helix</keyword>
<dbReference type="OrthoDB" id="7743618at2"/>
<feature type="transmembrane region" description="Helical" evidence="5">
    <location>
        <begin position="99"/>
        <end position="126"/>
    </location>
</feature>
<evidence type="ECO:0000256" key="4">
    <source>
        <dbReference type="ARBA" id="ARBA00023136"/>
    </source>
</evidence>